<evidence type="ECO:0000313" key="7">
    <source>
        <dbReference type="EMBL" id="KAJ2891480.1"/>
    </source>
</evidence>
<dbReference type="PANTHER" id="PTHR31263:SF0">
    <property type="entry name" value="CELLULASE FAMILY PROTEIN (AFU_ORTHOLOGUE AFUA_5G14560)"/>
    <property type="match status" value="1"/>
</dbReference>
<evidence type="ECO:0000256" key="2">
    <source>
        <dbReference type="ARBA" id="ARBA00022801"/>
    </source>
</evidence>
<dbReference type="Gene3D" id="3.20.20.80">
    <property type="entry name" value="Glycosidases"/>
    <property type="match status" value="1"/>
</dbReference>
<dbReference type="InterPro" id="IPR001547">
    <property type="entry name" value="Glyco_hydro_5"/>
</dbReference>
<dbReference type="Proteomes" id="UP001201980">
    <property type="component" value="Unassembled WGS sequence"/>
</dbReference>
<feature type="chain" id="PRO_5042106629" evidence="5">
    <location>
        <begin position="20"/>
        <end position="434"/>
    </location>
</feature>
<sequence>MILPSILLTGFSLLSLASAAALDARRSSNSRSSSYSSWPNGPFVTSGSSILDASGNTVTYAGTNWPGHGVVMIPEGLQYSSISSIVSKVKQELGMNVFRLTYAIEMVDQIYENDGQDIDLRTAFIAGLGEEEGLSVLEMVLENNPQFSESTTRLEVYDAVVEEATRQEVYIHLDNHVSKGKWCCYVTDGNSWFGDEYFDTDNWVRGLGYMANYGKKWPSLMSMSLRNELRSPDSAPASVQETYNWLNWYSFIQLGASAINAANPDLLIFLSGLSYDLYITPVFRGTALEPSDDTYFSWSDFSGYEDKLVLEIHNYEGGTSSCDSLTSTLYNNGFGAMHPEDEDTVNVFPVMLTEFGFAMDGSTYQSVYSTCLAEYLPSEAAGWMIWVLAGSYYERSGTQDSDESWGLLNHDWSDWRDEAYVSEQCIPMVEASLS</sequence>
<dbReference type="Pfam" id="PF00150">
    <property type="entry name" value="Cellulase"/>
    <property type="match status" value="1"/>
</dbReference>
<evidence type="ECO:0000259" key="6">
    <source>
        <dbReference type="Pfam" id="PF00150"/>
    </source>
</evidence>
<dbReference type="GO" id="GO:0000272">
    <property type="term" value="P:polysaccharide catabolic process"/>
    <property type="evidence" value="ECO:0007669"/>
    <property type="project" value="InterPro"/>
</dbReference>
<feature type="domain" description="Glycoside hydrolase family 5" evidence="6">
    <location>
        <begin position="78"/>
        <end position="388"/>
    </location>
</feature>
<gene>
    <name evidence="7" type="ORF">MKZ38_000324</name>
</gene>
<proteinExistence type="inferred from homology"/>
<reference evidence="7" key="1">
    <citation type="submission" date="2022-07" db="EMBL/GenBank/DDBJ databases">
        <title>Draft genome sequence of Zalerion maritima ATCC 34329, a (micro)plastics degrading marine fungus.</title>
        <authorList>
            <person name="Paco A."/>
            <person name="Goncalves M.F.M."/>
            <person name="Rocha-Santos T.A.P."/>
            <person name="Alves A."/>
        </authorList>
    </citation>
    <scope>NUCLEOTIDE SEQUENCE</scope>
    <source>
        <strain evidence="7">ATCC 34329</strain>
    </source>
</reference>
<evidence type="ECO:0000256" key="4">
    <source>
        <dbReference type="RuleBase" id="RU361153"/>
    </source>
</evidence>
<keyword evidence="2 4" id="KW-0378">Hydrolase</keyword>
<name>A0AAD5WLP7_9PEZI</name>
<comment type="similarity">
    <text evidence="1 4">Belongs to the glycosyl hydrolase 5 (cellulase A) family.</text>
</comment>
<evidence type="ECO:0000256" key="3">
    <source>
        <dbReference type="ARBA" id="ARBA00023295"/>
    </source>
</evidence>
<protein>
    <submittedName>
        <fullName evidence="7">Beta-1,6-galactanase</fullName>
    </submittedName>
</protein>
<dbReference type="PANTHER" id="PTHR31263">
    <property type="entry name" value="CELLULASE FAMILY PROTEIN (AFU_ORTHOLOGUE AFUA_5G14560)"/>
    <property type="match status" value="1"/>
</dbReference>
<organism evidence="7 8">
    <name type="scientific">Zalerion maritima</name>
    <dbReference type="NCBI Taxonomy" id="339359"/>
    <lineage>
        <taxon>Eukaryota</taxon>
        <taxon>Fungi</taxon>
        <taxon>Dikarya</taxon>
        <taxon>Ascomycota</taxon>
        <taxon>Pezizomycotina</taxon>
        <taxon>Sordariomycetes</taxon>
        <taxon>Lulworthiomycetidae</taxon>
        <taxon>Lulworthiales</taxon>
        <taxon>Lulworthiaceae</taxon>
        <taxon>Zalerion</taxon>
    </lineage>
</organism>
<keyword evidence="8" id="KW-1185">Reference proteome</keyword>
<dbReference type="GO" id="GO:0004553">
    <property type="term" value="F:hydrolase activity, hydrolyzing O-glycosyl compounds"/>
    <property type="evidence" value="ECO:0007669"/>
    <property type="project" value="InterPro"/>
</dbReference>
<dbReference type="EMBL" id="JAKWBI020001081">
    <property type="protein sequence ID" value="KAJ2891480.1"/>
    <property type="molecule type" value="Genomic_DNA"/>
</dbReference>
<keyword evidence="5" id="KW-0732">Signal</keyword>
<dbReference type="AlphaFoldDB" id="A0AAD5WLP7"/>
<accession>A0AAD5WLP7</accession>
<evidence type="ECO:0000256" key="5">
    <source>
        <dbReference type="SAM" id="SignalP"/>
    </source>
</evidence>
<comment type="caution">
    <text evidence="7">The sequence shown here is derived from an EMBL/GenBank/DDBJ whole genome shotgun (WGS) entry which is preliminary data.</text>
</comment>
<dbReference type="InterPro" id="IPR017853">
    <property type="entry name" value="GH"/>
</dbReference>
<dbReference type="SUPFAM" id="SSF51445">
    <property type="entry name" value="(Trans)glycosidases"/>
    <property type="match status" value="1"/>
</dbReference>
<evidence type="ECO:0000313" key="8">
    <source>
        <dbReference type="Proteomes" id="UP001201980"/>
    </source>
</evidence>
<evidence type="ECO:0000256" key="1">
    <source>
        <dbReference type="ARBA" id="ARBA00005641"/>
    </source>
</evidence>
<feature type="signal peptide" evidence="5">
    <location>
        <begin position="1"/>
        <end position="19"/>
    </location>
</feature>
<keyword evidence="3 4" id="KW-0326">Glycosidase</keyword>